<accession>A0ABY0INA6</accession>
<feature type="signal peptide" evidence="1">
    <location>
        <begin position="1"/>
        <end position="33"/>
    </location>
</feature>
<gene>
    <name evidence="2" type="ORF">DAY19_02715</name>
</gene>
<dbReference type="RefSeq" id="WP_114705646.1">
    <property type="nucleotide sequence ID" value="NZ_QDKL01000001.1"/>
</dbReference>
<keyword evidence="3" id="KW-1185">Reference proteome</keyword>
<evidence type="ECO:0000313" key="2">
    <source>
        <dbReference type="EMBL" id="RZF22702.1"/>
    </source>
</evidence>
<sequence>MKRQNSRNRLRFANVISKISVLSCILISQVTSANSSTDFIQQIVDGHSYRKENVHGSQINVLESTAYQRNYYLHLRKLLQNRIIQVVSPYIEEQNQLAALIESGNATQEQRSRLAQIEQKIESIKSRDYVLNLHQEIKEYEDQNMDYYCYDNQKTTLRLMKGEDFDVRCIDNQSAQRIVDVATNDPQKANEISVETSSGKAPQPEGKLYFCYQRDKSILTKSKSCNPKKVRLTDDELEKVGKSNCYPINQNYTYNEADGFTPIARLYSRCRDEICTNATDQIDFENFQMISFSQNQAGQCLNDNSESRVCAQTYTCQNKTYQVTCQFDDEKPVDNNKCNVQSINEDTIMNKCTIVELGTEV</sequence>
<dbReference type="EMBL" id="QDKL01000001">
    <property type="protein sequence ID" value="RZF22702.1"/>
    <property type="molecule type" value="Genomic_DNA"/>
</dbReference>
<evidence type="ECO:0000256" key="1">
    <source>
        <dbReference type="SAM" id="SignalP"/>
    </source>
</evidence>
<keyword evidence="1" id="KW-0732">Signal</keyword>
<reference evidence="3" key="1">
    <citation type="journal article" date="2019" name="Int. J. Syst. Evol. Microbiol.">
        <title>Halobacteriovorax valvorus sp. nov., a novel prokaryotic predator isolated from coastal seawater of China.</title>
        <authorList>
            <person name="Chen M.-X."/>
        </authorList>
    </citation>
    <scope>NUCLEOTIDE SEQUENCE [LARGE SCALE GENOMIC DNA]</scope>
    <source>
        <strain evidence="3">BL9</strain>
    </source>
</reference>
<organism evidence="2 3">
    <name type="scientific">Halobacteriovorax vibrionivorans</name>
    <dbReference type="NCBI Taxonomy" id="2152716"/>
    <lineage>
        <taxon>Bacteria</taxon>
        <taxon>Pseudomonadati</taxon>
        <taxon>Bdellovibrionota</taxon>
        <taxon>Bacteriovoracia</taxon>
        <taxon>Bacteriovoracales</taxon>
        <taxon>Halobacteriovoraceae</taxon>
        <taxon>Halobacteriovorax</taxon>
    </lineage>
</organism>
<comment type="caution">
    <text evidence="2">The sequence shown here is derived from an EMBL/GenBank/DDBJ whole genome shotgun (WGS) entry which is preliminary data.</text>
</comment>
<proteinExistence type="predicted"/>
<protein>
    <submittedName>
        <fullName evidence="2">Uncharacterized protein</fullName>
    </submittedName>
</protein>
<dbReference type="Proteomes" id="UP000443582">
    <property type="component" value="Unassembled WGS sequence"/>
</dbReference>
<evidence type="ECO:0000313" key="3">
    <source>
        <dbReference type="Proteomes" id="UP000443582"/>
    </source>
</evidence>
<feature type="chain" id="PRO_5045148749" evidence="1">
    <location>
        <begin position="34"/>
        <end position="361"/>
    </location>
</feature>
<name>A0ABY0INA6_9BACT</name>